<keyword evidence="3" id="KW-0812">Transmembrane</keyword>
<dbReference type="Pfam" id="PF01066">
    <property type="entry name" value="CDP-OH_P_transf"/>
    <property type="match status" value="1"/>
</dbReference>
<dbReference type="InterPro" id="IPR043130">
    <property type="entry name" value="CDP-OH_PTrfase_TM_dom"/>
</dbReference>
<evidence type="ECO:0000256" key="3">
    <source>
        <dbReference type="SAM" id="Phobius"/>
    </source>
</evidence>
<feature type="transmembrane region" description="Helical" evidence="3">
    <location>
        <begin position="150"/>
        <end position="172"/>
    </location>
</feature>
<sequence length="204" mass="22389">MIDSKLYPKFSRAYEYLLRPLAKSAIRPVHVTLLGFAFGLAAAALVTQSLYCLAILPMLLNRVLDGMDGALARVQQRTTASGAFLDICLDFCFYSLFVLSFALADPDRALCAAFLLFSYILTCSSFLALSGALARAGKPEKFATYRHKGLYFVAGICEGTETILTMLLMLLFPAYFCRIALIFGSLCVLTATLRVYAGARQLSR</sequence>
<accession>A0ABY8MIU9</accession>
<evidence type="ECO:0000313" key="4">
    <source>
        <dbReference type="EMBL" id="WGK69133.1"/>
    </source>
</evidence>
<feature type="transmembrane region" description="Helical" evidence="3">
    <location>
        <begin position="178"/>
        <end position="197"/>
    </location>
</feature>
<feature type="transmembrane region" description="Helical" evidence="3">
    <location>
        <begin position="109"/>
        <end position="129"/>
    </location>
</feature>
<dbReference type="Gene3D" id="1.20.120.1760">
    <property type="match status" value="1"/>
</dbReference>
<keyword evidence="1 2" id="KW-0808">Transferase</keyword>
<reference evidence="4 5" key="1">
    <citation type="submission" date="2023-04" db="EMBL/GenBank/DDBJ databases">
        <title>Spirochaete genome identified in red abalone sample constitutes a novel genus.</title>
        <authorList>
            <person name="Sharma S.P."/>
            <person name="Purcell C.M."/>
            <person name="Hyde J.R."/>
            <person name="Severin A.J."/>
        </authorList>
    </citation>
    <scope>NUCLEOTIDE SEQUENCE [LARGE SCALE GENOMIC DNA]</scope>
    <source>
        <strain evidence="4 5">SP-2023</strain>
    </source>
</reference>
<dbReference type="EMBL" id="CP123443">
    <property type="protein sequence ID" value="WGK69133.1"/>
    <property type="molecule type" value="Genomic_DNA"/>
</dbReference>
<feature type="transmembrane region" description="Helical" evidence="3">
    <location>
        <begin position="81"/>
        <end position="103"/>
    </location>
</feature>
<dbReference type="RefSeq" id="WP_326927321.1">
    <property type="nucleotide sequence ID" value="NZ_CP123443.1"/>
</dbReference>
<dbReference type="Proteomes" id="UP001228690">
    <property type="component" value="Chromosome"/>
</dbReference>
<dbReference type="InterPro" id="IPR048254">
    <property type="entry name" value="CDP_ALCOHOL_P_TRANSF_CS"/>
</dbReference>
<proteinExistence type="inferred from homology"/>
<dbReference type="InterPro" id="IPR000462">
    <property type="entry name" value="CDP-OH_P_trans"/>
</dbReference>
<name>A0ABY8MIU9_9SPIO</name>
<keyword evidence="3" id="KW-0472">Membrane</keyword>
<dbReference type="PROSITE" id="PS00379">
    <property type="entry name" value="CDP_ALCOHOL_P_TRANSF"/>
    <property type="match status" value="1"/>
</dbReference>
<feature type="transmembrane region" description="Helical" evidence="3">
    <location>
        <begin position="33"/>
        <end position="60"/>
    </location>
</feature>
<evidence type="ECO:0000256" key="1">
    <source>
        <dbReference type="ARBA" id="ARBA00022679"/>
    </source>
</evidence>
<evidence type="ECO:0000313" key="5">
    <source>
        <dbReference type="Proteomes" id="UP001228690"/>
    </source>
</evidence>
<keyword evidence="3" id="KW-1133">Transmembrane helix</keyword>
<protein>
    <submittedName>
        <fullName evidence="4">CDP-alcohol phosphatidyltransferase family protein</fullName>
    </submittedName>
</protein>
<organism evidence="4 5">
    <name type="scientific">Candidatus Haliotispira prima</name>
    <dbReference type="NCBI Taxonomy" id="3034016"/>
    <lineage>
        <taxon>Bacteria</taxon>
        <taxon>Pseudomonadati</taxon>
        <taxon>Spirochaetota</taxon>
        <taxon>Spirochaetia</taxon>
        <taxon>Spirochaetales</taxon>
        <taxon>Spirochaetaceae</taxon>
        <taxon>Candidatus Haliotispira</taxon>
    </lineage>
</organism>
<evidence type="ECO:0000256" key="2">
    <source>
        <dbReference type="RuleBase" id="RU003750"/>
    </source>
</evidence>
<comment type="similarity">
    <text evidence="2">Belongs to the CDP-alcohol phosphatidyltransferase class-I family.</text>
</comment>
<keyword evidence="5" id="KW-1185">Reference proteome</keyword>
<gene>
    <name evidence="4" type="ORF">P0082_11720</name>
</gene>